<sequence length="462" mass="51625">FYKAYLRMANELSILSKNLYVEWYDTAGLIIKQTVAPIFQSSAKGSFEIPAGYSGNFLHVKAYTSWMLNHDTDYLFRKDILLNSVNLPATNKIPSNVDRKVLVNVFPEGGTSVAGILNKFAFQATNSFGEPVKIKGTVTDSKGKKVDTVLVKHDGMGVFSFTPISGENFQLNWLDEYGKRGVVPIEKSSTEGIVLSVQGGNEQATVRITRTESVPDNWKKLNLWVHLNQSLFYKVSINVSEKKSVVAQIPIDQLPTGILQFTLFSEDFLPIAERILFVNNRDHEFNVRVSAPLVNVDKRGKNVVEIFVPDTAAANLSVSITDFSLNTPETQTIFSDLLLSGDIKGKIYNPAYYLMSDADSVTANLDLVMLTHGWRKFDWKRLKSGIPPVNTYPVENSFLKINGKVFGLKPNMSATPMQLNLIMAGKDSSKQFYFAPVAKDGSFEVPNMFFYDTAKLYYSFNG</sequence>
<evidence type="ECO:0008006" key="3">
    <source>
        <dbReference type="Google" id="ProtNLM"/>
    </source>
</evidence>
<organism evidence="1 2">
    <name type="scientific">Planctomyces bekefii</name>
    <dbReference type="NCBI Taxonomy" id="1653850"/>
    <lineage>
        <taxon>Bacteria</taxon>
        <taxon>Pseudomonadati</taxon>
        <taxon>Planctomycetota</taxon>
        <taxon>Planctomycetia</taxon>
        <taxon>Planctomycetales</taxon>
        <taxon>Planctomycetaceae</taxon>
        <taxon>Planctomyces</taxon>
    </lineage>
</organism>
<accession>A0A5C6M543</accession>
<feature type="non-terminal residue" evidence="1">
    <location>
        <position position="462"/>
    </location>
</feature>
<proteinExistence type="predicted"/>
<protein>
    <recommendedName>
        <fullName evidence="3">Macroglobulin domain-containing protein</fullName>
    </recommendedName>
</protein>
<reference evidence="1 2" key="1">
    <citation type="submission" date="2019-08" db="EMBL/GenBank/DDBJ databases">
        <title>100 year-old enigma solved: identification of Planctomyces bekefii, the type genus and species of the phylum Planctomycetes.</title>
        <authorList>
            <person name="Svetlana D.N."/>
            <person name="Overmann J."/>
        </authorList>
    </citation>
    <scope>NUCLEOTIDE SEQUENCE [LARGE SCALE GENOMIC DNA]</scope>
    <source>
        <strain evidence="1">Phe10_nw2017</strain>
    </source>
</reference>
<name>A0A5C6M543_9PLAN</name>
<comment type="caution">
    <text evidence="1">The sequence shown here is derived from an EMBL/GenBank/DDBJ whole genome shotgun (WGS) entry which is preliminary data.</text>
</comment>
<keyword evidence="2" id="KW-1185">Reference proteome</keyword>
<feature type="non-terminal residue" evidence="1">
    <location>
        <position position="1"/>
    </location>
</feature>
<evidence type="ECO:0000313" key="1">
    <source>
        <dbReference type="EMBL" id="TWW08304.1"/>
    </source>
</evidence>
<dbReference type="AlphaFoldDB" id="A0A5C6M543"/>
<gene>
    <name evidence="1" type="ORF">E3A20_25670</name>
</gene>
<dbReference type="EMBL" id="SRHE01000735">
    <property type="protein sequence ID" value="TWW08304.1"/>
    <property type="molecule type" value="Genomic_DNA"/>
</dbReference>
<reference evidence="1 2" key="2">
    <citation type="submission" date="2019-08" db="EMBL/GenBank/DDBJ databases">
        <authorList>
            <person name="Henke P."/>
        </authorList>
    </citation>
    <scope>NUCLEOTIDE SEQUENCE [LARGE SCALE GENOMIC DNA]</scope>
    <source>
        <strain evidence="1">Phe10_nw2017</strain>
    </source>
</reference>
<dbReference type="Proteomes" id="UP000321083">
    <property type="component" value="Unassembled WGS sequence"/>
</dbReference>
<evidence type="ECO:0000313" key="2">
    <source>
        <dbReference type="Proteomes" id="UP000321083"/>
    </source>
</evidence>